<dbReference type="PANTHER" id="PTHR43757">
    <property type="entry name" value="AMINOMETHYLTRANSFERASE"/>
    <property type="match status" value="1"/>
</dbReference>
<keyword evidence="3" id="KW-0547">Nucleotide-binding</keyword>
<evidence type="ECO:0000313" key="10">
    <source>
        <dbReference type="Proteomes" id="UP000222106"/>
    </source>
</evidence>
<dbReference type="Pfam" id="PF17806">
    <property type="entry name" value="SO_alpha_A3"/>
    <property type="match status" value="1"/>
</dbReference>
<dbReference type="AlphaFoldDB" id="A0A2A9EPG4"/>
<dbReference type="Pfam" id="PF08669">
    <property type="entry name" value="GCV_T_C"/>
    <property type="match status" value="1"/>
</dbReference>
<feature type="domain" description="SoxA A3" evidence="8">
    <location>
        <begin position="476"/>
        <end position="582"/>
    </location>
</feature>
<protein>
    <recommendedName>
        <fullName evidence="3">Sarcosine oxidase subunit alpha</fullName>
        <ecNumber evidence="3">1.5.3.24</ecNumber>
    </recommendedName>
</protein>
<dbReference type="PRINTS" id="PR00368">
    <property type="entry name" value="FADPNR"/>
</dbReference>
<dbReference type="SUPFAM" id="SSF101790">
    <property type="entry name" value="Aminomethyltransferase beta-barrel domain"/>
    <property type="match status" value="1"/>
</dbReference>
<comment type="similarity">
    <text evidence="1 3">Belongs to the GcvT family.</text>
</comment>
<dbReference type="InterPro" id="IPR023753">
    <property type="entry name" value="FAD/NAD-binding_dom"/>
</dbReference>
<gene>
    <name evidence="9" type="ORF">ATJ97_2641</name>
</gene>
<dbReference type="SUPFAM" id="SSF103025">
    <property type="entry name" value="Folate-binding domain"/>
    <property type="match status" value="1"/>
</dbReference>
<name>A0A2A9EPG4_9MICO</name>
<dbReference type="Gene3D" id="3.50.50.60">
    <property type="entry name" value="FAD/NAD(P)-binding domain"/>
    <property type="match status" value="2"/>
</dbReference>
<sequence>MADQTSRLPDGGLIDRSRPIPFVVDGAELTGYAGDTVASALIANGRLRVGDSIYRRRPRGVLSAGVEEPNAFVMVKGEHNESMLPATTLELTPGLDLRLLDGLGVLDQKVDPAEYDKMHVYTDVAVIGAGPAGLAAAREAASGGARVMLLEQDFRLGGSLLADPARSVEGVPAREWVETVGAELEAAPEVTVLTRTAVVGSYDGNYLTALEKRAEHLEGRDGVSRQRLWHITARQVVLATGAIERPVVFAGNDVPGVMLASAVRTYLGRYATLPGRTAVVLTTSDSGYDAAYDLRAAGAEVTVVDVRDDGEASRAAREAGLTVETGSAVVGIDGETAVEAAWIAPIDGEGAPTGEARRVACDLVAVSGGWNPNVHLHSQRQGEMRWDDDAAGFVPVAPVRDQHLAGAVNATYWTQGCVAEGARAGRAAAEAVGYPSVRPALPAVTAADWDDVRRSRAGRPRQLWLVEGREEGYATHFVDLQRDNTADDVFRATGAGMRSVEHVKRYTSIGTGVEQGKIGGVNTVGLLTRVLTGEDTAAVPPGQPGQAATAVGESRRPTPGDLGITTYRAPYTPVAFAALAGRARGDLFDAARTTPAHPWHVAHGALFEDVGQWKRPWYYPQAGEDMDAAVARECRAAREGVAFMDATTLGKIEIRGTDAGEFLNRVYTNAFKKLPVGKGRYGVMCTPDGMVFDDGVTLRLAEDRYFMTTTTGGAAKVLEWLEEWAQTEWPELDVVLTSVTEQWSTVAVVGPRSRDVVARLAPDLDVSKEGFGFMEFRETVLASGIAARICRITFSGELAFEINVPTWYGLKVWEDVAAAGADLGITPYGTETMHVLRAEKAYPIVGQDTDGTVTPQDLGMEWIVSRTKDFIGKRSYSRASHTQGGRKQLVSVLPVDRALRLPEGTQLVEQGALGDYTGEGLPARPIPMVGHVTSSYHSQALGRSFGLALVKDGRDRIGQRLIASFQGRFVEVEVDEPVLYDKEGARRDG</sequence>
<dbReference type="InterPro" id="IPR028896">
    <property type="entry name" value="GcvT/YgfZ/DmdA"/>
</dbReference>
<dbReference type="Proteomes" id="UP000222106">
    <property type="component" value="Unassembled WGS sequence"/>
</dbReference>
<keyword evidence="10" id="KW-1185">Reference proteome</keyword>
<evidence type="ECO:0000256" key="3">
    <source>
        <dbReference type="PIRNR" id="PIRNR037980"/>
    </source>
</evidence>
<dbReference type="InterPro" id="IPR027266">
    <property type="entry name" value="TrmE/GcvT-like"/>
</dbReference>
<feature type="compositionally biased region" description="Low complexity" evidence="4">
    <location>
        <begin position="536"/>
        <end position="552"/>
    </location>
</feature>
<dbReference type="Pfam" id="PF13510">
    <property type="entry name" value="Fer2_4"/>
    <property type="match status" value="1"/>
</dbReference>
<feature type="region of interest" description="Disordered" evidence="4">
    <location>
        <begin position="535"/>
        <end position="564"/>
    </location>
</feature>
<evidence type="ECO:0000256" key="4">
    <source>
        <dbReference type="SAM" id="MobiDB-lite"/>
    </source>
</evidence>
<dbReference type="Pfam" id="PF07992">
    <property type="entry name" value="Pyr_redox_2"/>
    <property type="match status" value="1"/>
</dbReference>
<reference evidence="9 10" key="1">
    <citation type="submission" date="2017-10" db="EMBL/GenBank/DDBJ databases">
        <title>Sequencing the genomes of 1000 actinobacteria strains.</title>
        <authorList>
            <person name="Klenk H.-P."/>
        </authorList>
    </citation>
    <scope>NUCLEOTIDE SEQUENCE [LARGE SCALE GENOMIC DNA]</scope>
    <source>
        <strain evidence="9 10">DSM 21838</strain>
    </source>
</reference>
<keyword evidence="3" id="KW-0520">NAD</keyword>
<dbReference type="InterPro" id="IPR029043">
    <property type="entry name" value="GcvT/YgfZ_C"/>
</dbReference>
<dbReference type="SUPFAM" id="SSF51905">
    <property type="entry name" value="FAD/NAD(P)-binding domain"/>
    <property type="match status" value="1"/>
</dbReference>
<proteinExistence type="inferred from homology"/>
<dbReference type="InterPro" id="IPR036188">
    <property type="entry name" value="FAD/NAD-bd_sf"/>
</dbReference>
<dbReference type="InterPro" id="IPR006222">
    <property type="entry name" value="GCVT_N"/>
</dbReference>
<comment type="caution">
    <text evidence="9">The sequence shown here is derived from an EMBL/GenBank/DDBJ whole genome shotgun (WGS) entry which is preliminary data.</text>
</comment>
<evidence type="ECO:0000256" key="1">
    <source>
        <dbReference type="ARBA" id="ARBA00008609"/>
    </source>
</evidence>
<dbReference type="PIRSF" id="PIRSF037980">
    <property type="entry name" value="SoxA"/>
    <property type="match status" value="1"/>
</dbReference>
<feature type="domain" description="GCVT N-terminal" evidence="5">
    <location>
        <begin position="597"/>
        <end position="868"/>
    </location>
</feature>
<dbReference type="PANTHER" id="PTHR43757:SF2">
    <property type="entry name" value="AMINOMETHYLTRANSFERASE, MITOCHONDRIAL"/>
    <property type="match status" value="1"/>
</dbReference>
<dbReference type="InterPro" id="IPR013977">
    <property type="entry name" value="GcvT_C"/>
</dbReference>
<dbReference type="Gene3D" id="3.30.1360.120">
    <property type="entry name" value="Probable tRNA modification gtpase trme, domain 1"/>
    <property type="match status" value="1"/>
</dbReference>
<dbReference type="GO" id="GO:0000166">
    <property type="term" value="F:nucleotide binding"/>
    <property type="evidence" value="ECO:0007669"/>
    <property type="project" value="UniProtKB-KW"/>
</dbReference>
<dbReference type="EC" id="1.5.3.24" evidence="3"/>
<dbReference type="Pfam" id="PF01571">
    <property type="entry name" value="GCV_T"/>
    <property type="match status" value="1"/>
</dbReference>
<evidence type="ECO:0000259" key="5">
    <source>
        <dbReference type="Pfam" id="PF01571"/>
    </source>
</evidence>
<dbReference type="InterPro" id="IPR041117">
    <property type="entry name" value="SoxA_A3"/>
</dbReference>
<accession>A0A2A9EPG4</accession>
<dbReference type="OrthoDB" id="5287468at2"/>
<evidence type="ECO:0000259" key="8">
    <source>
        <dbReference type="Pfam" id="PF17806"/>
    </source>
</evidence>
<dbReference type="RefSeq" id="WP_098484100.1">
    <property type="nucleotide sequence ID" value="NZ_PDJI01000004.1"/>
</dbReference>
<dbReference type="EMBL" id="PDJI01000004">
    <property type="protein sequence ID" value="PFG40120.1"/>
    <property type="molecule type" value="Genomic_DNA"/>
</dbReference>
<dbReference type="InterPro" id="IPR006277">
    <property type="entry name" value="Sarcosine_oxidase_asu"/>
</dbReference>
<dbReference type="GO" id="GO:0008115">
    <property type="term" value="F:sarcosine oxidase activity"/>
    <property type="evidence" value="ECO:0007669"/>
    <property type="project" value="UniProtKB-UniRule"/>
</dbReference>
<keyword evidence="3" id="KW-0963">Cytoplasm</keyword>
<evidence type="ECO:0000259" key="6">
    <source>
        <dbReference type="Pfam" id="PF07992"/>
    </source>
</evidence>
<comment type="cofactor">
    <cofactor evidence="3">
        <name>NAD(+)</name>
        <dbReference type="ChEBI" id="CHEBI:57540"/>
    </cofactor>
    <text evidence="3">Binds 1 NAD(+) per subunit.</text>
</comment>
<evidence type="ECO:0000256" key="2">
    <source>
        <dbReference type="ARBA" id="ARBA00023002"/>
    </source>
</evidence>
<dbReference type="InterPro" id="IPR042204">
    <property type="entry name" value="2Fe-2S-bd_N"/>
</dbReference>
<feature type="domain" description="FAD/NAD(P)-binding" evidence="6">
    <location>
        <begin position="123"/>
        <end position="383"/>
    </location>
</feature>
<evidence type="ECO:0000259" key="7">
    <source>
        <dbReference type="Pfam" id="PF08669"/>
    </source>
</evidence>
<dbReference type="PRINTS" id="PR00411">
    <property type="entry name" value="PNDRDTASEI"/>
</dbReference>
<evidence type="ECO:0000313" key="9">
    <source>
        <dbReference type="EMBL" id="PFG40120.1"/>
    </source>
</evidence>
<organism evidence="9 10">
    <name type="scientific">Georgenia soli</name>
    <dbReference type="NCBI Taxonomy" id="638953"/>
    <lineage>
        <taxon>Bacteria</taxon>
        <taxon>Bacillati</taxon>
        <taxon>Actinomycetota</taxon>
        <taxon>Actinomycetes</taxon>
        <taxon>Micrococcales</taxon>
        <taxon>Bogoriellaceae</taxon>
        <taxon>Georgenia</taxon>
    </lineage>
</organism>
<dbReference type="Gene3D" id="3.10.20.440">
    <property type="entry name" value="2Fe-2S iron-sulphur cluster binding domain, sarcosine oxidase, alpha subunit, N-terminal domain"/>
    <property type="match status" value="1"/>
</dbReference>
<comment type="subcellular location">
    <subcellularLocation>
        <location evidence="3">Cytoplasm</location>
    </subcellularLocation>
</comment>
<dbReference type="GO" id="GO:0005737">
    <property type="term" value="C:cytoplasm"/>
    <property type="evidence" value="ECO:0007669"/>
    <property type="project" value="UniProtKB-SubCell"/>
</dbReference>
<dbReference type="GO" id="GO:0046653">
    <property type="term" value="P:tetrahydrofolate metabolic process"/>
    <property type="evidence" value="ECO:0007669"/>
    <property type="project" value="UniProtKB-UniRule"/>
</dbReference>
<feature type="domain" description="Aminomethyltransferase C-terminal" evidence="7">
    <location>
        <begin position="887"/>
        <end position="981"/>
    </location>
</feature>
<keyword evidence="2 3" id="KW-0560">Oxidoreductase</keyword>
<comment type="catalytic activity">
    <reaction evidence="3">
        <text>sarcosine + (6S)-5,6,7,8-tetrahydrofolate + O2 = (6R)-5,10-methylene-5,6,7,8-tetrahydrofolate + glycine + H2O2</text>
        <dbReference type="Rhea" id="RHEA:70455"/>
        <dbReference type="ChEBI" id="CHEBI:15379"/>
        <dbReference type="ChEBI" id="CHEBI:15636"/>
        <dbReference type="ChEBI" id="CHEBI:16240"/>
        <dbReference type="ChEBI" id="CHEBI:57305"/>
        <dbReference type="ChEBI" id="CHEBI:57433"/>
        <dbReference type="ChEBI" id="CHEBI:57453"/>
        <dbReference type="EC" id="1.5.3.24"/>
    </reaction>
</comment>